<reference evidence="1" key="1">
    <citation type="journal article" date="2015" name="Nature">
        <title>Complex archaea that bridge the gap between prokaryotes and eukaryotes.</title>
        <authorList>
            <person name="Spang A."/>
            <person name="Saw J.H."/>
            <person name="Jorgensen S.L."/>
            <person name="Zaremba-Niedzwiedzka K."/>
            <person name="Martijn J."/>
            <person name="Lind A.E."/>
            <person name="van Eijk R."/>
            <person name="Schleper C."/>
            <person name="Guy L."/>
            <person name="Ettema T.J."/>
        </authorList>
    </citation>
    <scope>NUCLEOTIDE SEQUENCE</scope>
</reference>
<organism evidence="1">
    <name type="scientific">marine sediment metagenome</name>
    <dbReference type="NCBI Taxonomy" id="412755"/>
    <lineage>
        <taxon>unclassified sequences</taxon>
        <taxon>metagenomes</taxon>
        <taxon>ecological metagenomes</taxon>
    </lineage>
</organism>
<comment type="caution">
    <text evidence="1">The sequence shown here is derived from an EMBL/GenBank/DDBJ whole genome shotgun (WGS) entry which is preliminary data.</text>
</comment>
<name>A0A0F8ZZC9_9ZZZZ</name>
<evidence type="ECO:0000313" key="1">
    <source>
        <dbReference type="EMBL" id="KKK99213.1"/>
    </source>
</evidence>
<dbReference type="EMBL" id="LAZR01045298">
    <property type="protein sequence ID" value="KKK99213.1"/>
    <property type="molecule type" value="Genomic_DNA"/>
</dbReference>
<accession>A0A0F8ZZC9</accession>
<proteinExistence type="predicted"/>
<sequence length="85" mass="9612">MAGSYKHLVAEDGTFTFDLIENMGDAYEACEECFEKIRRLTDALREVRHRAAPYPDGAGRELNEEAFAEIQQIADRALAEEESDD</sequence>
<dbReference type="AlphaFoldDB" id="A0A0F8ZZC9"/>
<gene>
    <name evidence="1" type="ORF">LCGC14_2634990</name>
</gene>
<protein>
    <submittedName>
        <fullName evidence="1">Uncharacterized protein</fullName>
    </submittedName>
</protein>